<dbReference type="GO" id="GO:0003899">
    <property type="term" value="F:DNA-directed RNA polymerase activity"/>
    <property type="evidence" value="ECO:0007669"/>
    <property type="project" value="UniProtKB-EC"/>
</dbReference>
<evidence type="ECO:0000313" key="10">
    <source>
        <dbReference type="EMBL" id="QWO71432.1"/>
    </source>
</evidence>
<name>A0A8F1ACE4_9AGAR</name>
<reference evidence="10" key="1">
    <citation type="journal article" date="2022" name="Curr. Genet.">
        <title>Horizontal transfer of tRNA genes to mitochondrial plasmids facilitates gene loss from fungal mitochondrial DNA.</title>
        <authorList>
            <person name="Nieuwenhuis M."/>
            <person name="Groeneveld J."/>
            <person name="Aanen D.K."/>
        </authorList>
    </citation>
    <scope>NUCLEOTIDE SEQUENCE</scope>
    <source>
        <plasmid evidence="10">pT108_1</plasmid>
    </source>
</reference>
<geneLocation type="plasmid" evidence="10">
    <name>pT108_1</name>
</geneLocation>
<accession>A0A8F1ACE4</accession>
<dbReference type="PANTHER" id="PTHR10102">
    <property type="entry name" value="DNA-DIRECTED RNA POLYMERASE, MITOCHONDRIAL"/>
    <property type="match status" value="1"/>
</dbReference>
<dbReference type="EC" id="2.7.7.6" evidence="2 8"/>
<gene>
    <name evidence="10" type="primary">rpo</name>
</gene>
<evidence type="ECO:0000256" key="2">
    <source>
        <dbReference type="ARBA" id="ARBA00012418"/>
    </source>
</evidence>
<dbReference type="PROSITE" id="PS00489">
    <property type="entry name" value="RNA_POL_PHAGE_2"/>
    <property type="match status" value="1"/>
</dbReference>
<dbReference type="InterPro" id="IPR046950">
    <property type="entry name" value="DNA-dir_Rpol_C_phage-type"/>
</dbReference>
<comment type="catalytic activity">
    <reaction evidence="7 8">
        <text>RNA(n) + a ribonucleoside 5'-triphosphate = RNA(n+1) + diphosphate</text>
        <dbReference type="Rhea" id="RHEA:21248"/>
        <dbReference type="Rhea" id="RHEA-COMP:14527"/>
        <dbReference type="Rhea" id="RHEA-COMP:17342"/>
        <dbReference type="ChEBI" id="CHEBI:33019"/>
        <dbReference type="ChEBI" id="CHEBI:61557"/>
        <dbReference type="ChEBI" id="CHEBI:140395"/>
        <dbReference type="EC" id="2.7.7.6"/>
    </reaction>
</comment>
<evidence type="ECO:0000256" key="3">
    <source>
        <dbReference type="ARBA" id="ARBA00022478"/>
    </source>
</evidence>
<dbReference type="GO" id="GO:0034245">
    <property type="term" value="C:mitochondrial DNA-directed RNA polymerase complex"/>
    <property type="evidence" value="ECO:0007669"/>
    <property type="project" value="TreeGrafter"/>
</dbReference>
<keyword evidence="4 8" id="KW-0808">Transferase</keyword>
<geneLocation type="mitochondrion" evidence="10"/>
<dbReference type="Pfam" id="PF00940">
    <property type="entry name" value="RNA_pol"/>
    <property type="match status" value="1"/>
</dbReference>
<evidence type="ECO:0000256" key="4">
    <source>
        <dbReference type="ARBA" id="ARBA00022679"/>
    </source>
</evidence>
<keyword evidence="10" id="KW-0496">Mitochondrion</keyword>
<organism evidence="10">
    <name type="scientific">Termitomyces sp. T108</name>
    <dbReference type="NCBI Taxonomy" id="2811475"/>
    <lineage>
        <taxon>Eukaryota</taxon>
        <taxon>Fungi</taxon>
        <taxon>Dikarya</taxon>
        <taxon>Basidiomycota</taxon>
        <taxon>Agaricomycotina</taxon>
        <taxon>Agaricomycetes</taxon>
        <taxon>Agaricomycetidae</taxon>
        <taxon>Agaricales</taxon>
        <taxon>Tricholomatineae</taxon>
        <taxon>Lyophyllaceae</taxon>
        <taxon>Termitomyces</taxon>
    </lineage>
</organism>
<dbReference type="GO" id="GO:0006390">
    <property type="term" value="P:mitochondrial transcription"/>
    <property type="evidence" value="ECO:0007669"/>
    <property type="project" value="TreeGrafter"/>
</dbReference>
<dbReference type="Gene3D" id="1.10.150.20">
    <property type="entry name" value="5' to 3' exonuclease, C-terminal subdomain"/>
    <property type="match status" value="1"/>
</dbReference>
<evidence type="ECO:0000256" key="1">
    <source>
        <dbReference type="ARBA" id="ARBA00009493"/>
    </source>
</evidence>
<proteinExistence type="inferred from homology"/>
<comment type="similarity">
    <text evidence="1 8">Belongs to the phage and mitochondrial RNA polymerase family.</text>
</comment>
<dbReference type="SUPFAM" id="SSF56672">
    <property type="entry name" value="DNA/RNA polymerases"/>
    <property type="match status" value="1"/>
</dbReference>
<evidence type="ECO:0000256" key="7">
    <source>
        <dbReference type="ARBA" id="ARBA00048552"/>
    </source>
</evidence>
<dbReference type="EMBL" id="MW874151">
    <property type="protein sequence ID" value="QWO71432.1"/>
    <property type="molecule type" value="Genomic_DNA"/>
</dbReference>
<evidence type="ECO:0000256" key="6">
    <source>
        <dbReference type="ARBA" id="ARBA00023163"/>
    </source>
</evidence>
<dbReference type="GO" id="GO:0003677">
    <property type="term" value="F:DNA binding"/>
    <property type="evidence" value="ECO:0007669"/>
    <property type="project" value="InterPro"/>
</dbReference>
<comment type="function">
    <text evidence="8">DNA-dependent RNA polymerase catalyzes the transcription of DNA into RNA using the four ribonucleoside triphosphates as substrates.</text>
</comment>
<dbReference type="InterPro" id="IPR043502">
    <property type="entry name" value="DNA/RNA_pol_sf"/>
</dbReference>
<keyword evidence="3 8" id="KW-0240">DNA-directed RNA polymerase</keyword>
<dbReference type="InterPro" id="IPR002092">
    <property type="entry name" value="DNA-dir_Rpol_phage-type"/>
</dbReference>
<sequence length="1491" mass="174237">MYRKLKEINNAERRVIKEAGEFSFRAKKEISSCSESDIVIEVFIKSLKDSLKKNCFFTDIVKILDIYIKEEKNLYIFHVQKYKNLNLSFDGMVNQYVKSIREVGGYDPLIWKAPTDQEEEEATIMRIKLESKKVEVVSIFISIDYLFSLYNDRLKDTKYKDAIFIFYDMAWSNIVLQAKYYGIDISGGNPSKRHLFSSVDYHLANFLFQISKVNDFYSDIPSTIKLGLKDPFLTTEIPLDKYNKFLNKFKINWGVFLKGVKDLSTDINCDYDFFREEDRLKQINSELIRNTIPTEEAEKLGSTKKIAVRVWKEEKEHERDNLCSGNLTLCFSLLYLNINKSYNSLLIKLKDDLKDRETRANNGNKGEENKILILTKIISEKEKELLNFKENFTDMNPFELNKLMRKLIKDEENFDRNKEFTPKERFTKAKQRVDAFLKSEKKTNVSVGSTNKNNQIIKRHYSSVRVGTKTLEEEDTEKLEEVPIDSNYLRDEFLKNVSYFGLEMRKIVNQVNSVNTAEEKLKVQNKIEEYCLEFEERSIDNIIMDSDSKNKFDPLVARLILDWNDKLVKALDSFTHAYEINNYEKLIKEIKKNNGKGELFLLIFVLKYKIKEKNLVLKQRTEEIKKKLAHLKKKTRDKIIYNSYARFIECDSTPVVSQLISILVNIISNNKNKDKRNNSFENSNISMASLKSKLGEAILNRAPKEIPNLFFESNKNKWDKGDIEIITNFYNENIKCTNCEETIFTIGNSLFELIQNTVDIFEVYGPILEGKKSNKYVHIKDSYFTHLNKKLAFPNKLPMVINPIKWDLSFKENIGGFLNHEYNSLINNNLIHKNRKNLGETNLSKIQTDSINFLNSQKFKINKEILTLLLIEFKKKNSFIFQGKNVIHPETANYLKLDLDKKKEISAHNSKFNLYKNILTLAVTYENVDFYLPTYFDFRGRIYSIVDYLNYQGEDISRGLIEFSNGCELDNENILYVLQYLANTSGKSKLNVFNKTKWAINILNNLNILTSQLTKDNLDILFNHNSFKVCDFNLEDLINNSYIKELLLENDEKLQFLVTLLSLIKFLLKKSKFNTPICFDATCSGFQHLSAIFLDIEMAVTSNVSNFLIKAEELEQMQMEGIKKEDINNIPQKTEPGDIYMKVVETVKMKIHKETDDIIFKEKLLKLNITRELLKRPVMTIPYNVGLNTMGDQLVNAGFFIKHLESMSSIKNKETKEVIGTGKVTYFYTVSSKIIKEDYKKEVITFSSSEMGRFFTILYFAVYETFPSLEKYINYLNKIADIFGKLKAPIIWTTPVGMKIKLAYGEFKTKPGKNLFDSKKRNSVTLPIPGKINHKANKTSFVPNLIHSMDSANIQLLIHNLKLNPKYNYFNLFTIHDCFATTPDAMKILNLEVRKAFSLMYFDERYLNTLHLDFLRDICRYTNIYKEDKKGIITPYSPSEPYDNYTLFFYFQITKKDKVRFNIPNIPFEGKWEIVKDIFETGITNSLYFIA</sequence>
<evidence type="ECO:0000259" key="9">
    <source>
        <dbReference type="Pfam" id="PF00940"/>
    </source>
</evidence>
<dbReference type="PROSITE" id="PS00900">
    <property type="entry name" value="RNA_POL_PHAGE_1"/>
    <property type="match status" value="1"/>
</dbReference>
<evidence type="ECO:0000256" key="5">
    <source>
        <dbReference type="ARBA" id="ARBA00022695"/>
    </source>
</evidence>
<keyword evidence="10" id="KW-0614">Plasmid</keyword>
<dbReference type="Gene3D" id="3.30.70.370">
    <property type="match status" value="1"/>
</dbReference>
<feature type="domain" description="DNA-directed RNA polymerase C-terminal" evidence="9">
    <location>
        <begin position="1129"/>
        <end position="1426"/>
    </location>
</feature>
<dbReference type="PANTHER" id="PTHR10102:SF0">
    <property type="entry name" value="DNA-DIRECTED RNA POLYMERASE, MITOCHONDRIAL"/>
    <property type="match status" value="1"/>
</dbReference>
<keyword evidence="6 8" id="KW-0804">Transcription</keyword>
<evidence type="ECO:0000256" key="8">
    <source>
        <dbReference type="RuleBase" id="RU003805"/>
    </source>
</evidence>
<keyword evidence="5 8" id="KW-0548">Nucleotidyltransferase</keyword>
<protein>
    <recommendedName>
        <fullName evidence="2 8">DNA-directed RNA polymerase</fullName>
        <ecNumber evidence="2 8">2.7.7.6</ecNumber>
    </recommendedName>
</protein>